<evidence type="ECO:0000256" key="7">
    <source>
        <dbReference type="SAM" id="MobiDB-lite"/>
    </source>
</evidence>
<feature type="transmembrane region" description="Helical" evidence="8">
    <location>
        <begin position="375"/>
        <end position="396"/>
    </location>
</feature>
<evidence type="ECO:0000256" key="4">
    <source>
        <dbReference type="ARBA" id="ARBA00022692"/>
    </source>
</evidence>
<evidence type="ECO:0000256" key="1">
    <source>
        <dbReference type="ARBA" id="ARBA00004141"/>
    </source>
</evidence>
<name>A0A061DB79_BABBI</name>
<organism evidence="9 10">
    <name type="scientific">Babesia bigemina</name>
    <dbReference type="NCBI Taxonomy" id="5866"/>
    <lineage>
        <taxon>Eukaryota</taxon>
        <taxon>Sar</taxon>
        <taxon>Alveolata</taxon>
        <taxon>Apicomplexa</taxon>
        <taxon>Aconoidasida</taxon>
        <taxon>Piroplasmida</taxon>
        <taxon>Babesiidae</taxon>
        <taxon>Babesia</taxon>
    </lineage>
</organism>
<feature type="region of interest" description="Disordered" evidence="7">
    <location>
        <begin position="1"/>
        <end position="23"/>
    </location>
</feature>
<reference evidence="10" key="1">
    <citation type="journal article" date="2014" name="Nucleic Acids Res.">
        <title>The evolutionary dynamics of variant antigen genes in Babesia reveal a history of genomic innovation underlying host-parasite interaction.</title>
        <authorList>
            <person name="Jackson A.P."/>
            <person name="Otto T.D."/>
            <person name="Darby A."/>
            <person name="Ramaprasad A."/>
            <person name="Xia D."/>
            <person name="Echaide I.E."/>
            <person name="Farber M."/>
            <person name="Gahlot S."/>
            <person name="Gamble J."/>
            <person name="Gupta D."/>
            <person name="Gupta Y."/>
            <person name="Jackson L."/>
            <person name="Malandrin L."/>
            <person name="Malas T.B."/>
            <person name="Moussa E."/>
            <person name="Nair M."/>
            <person name="Reid A.J."/>
            <person name="Sanders M."/>
            <person name="Sharma J."/>
            <person name="Tracey A."/>
            <person name="Quail M.A."/>
            <person name="Weir W."/>
            <person name="Wastling J.M."/>
            <person name="Hall N."/>
            <person name="Willadsen P."/>
            <person name="Lingelbach K."/>
            <person name="Shiels B."/>
            <person name="Tait A."/>
            <person name="Berriman M."/>
            <person name="Allred D.R."/>
            <person name="Pain A."/>
        </authorList>
    </citation>
    <scope>NUCLEOTIDE SEQUENCE [LARGE SCALE GENOMIC DNA]</scope>
    <source>
        <strain evidence="10">Bond</strain>
    </source>
</reference>
<dbReference type="OrthoDB" id="416555at2759"/>
<dbReference type="RefSeq" id="XP_012769418.1">
    <property type="nucleotide sequence ID" value="XM_012913964.1"/>
</dbReference>
<evidence type="ECO:0000256" key="6">
    <source>
        <dbReference type="ARBA" id="ARBA00023136"/>
    </source>
</evidence>
<feature type="transmembrane region" description="Helical" evidence="8">
    <location>
        <begin position="331"/>
        <end position="355"/>
    </location>
</feature>
<evidence type="ECO:0000256" key="2">
    <source>
        <dbReference type="ARBA" id="ARBA00006690"/>
    </source>
</evidence>
<feature type="transmembrane region" description="Helical" evidence="8">
    <location>
        <begin position="185"/>
        <end position="203"/>
    </location>
</feature>
<dbReference type="EMBL" id="LK391709">
    <property type="protein sequence ID" value="CDR97232.1"/>
    <property type="molecule type" value="Genomic_DNA"/>
</dbReference>
<evidence type="ECO:0000313" key="9">
    <source>
        <dbReference type="EMBL" id="CDR97232.1"/>
    </source>
</evidence>
<dbReference type="GO" id="GO:0016020">
    <property type="term" value="C:membrane"/>
    <property type="evidence" value="ECO:0007669"/>
    <property type="project" value="UniProtKB-SubCell"/>
</dbReference>
<keyword evidence="4 8" id="KW-0812">Transmembrane</keyword>
<evidence type="ECO:0000256" key="5">
    <source>
        <dbReference type="ARBA" id="ARBA00022989"/>
    </source>
</evidence>
<feature type="transmembrane region" description="Helical" evidence="8">
    <location>
        <begin position="96"/>
        <end position="121"/>
    </location>
</feature>
<dbReference type="Pfam" id="PF08627">
    <property type="entry name" value="CRT-like"/>
    <property type="match status" value="1"/>
</dbReference>
<evidence type="ECO:0000256" key="8">
    <source>
        <dbReference type="SAM" id="Phobius"/>
    </source>
</evidence>
<dbReference type="OMA" id="VNIAYNI"/>
<gene>
    <name evidence="9" type="ORF">BBBOND_0311350</name>
</gene>
<proteinExistence type="inferred from homology"/>
<dbReference type="PANTHER" id="PTHR31326:SF1">
    <property type="entry name" value="PROTEIN CLT2, CHLOROPLASTIC"/>
    <property type="match status" value="1"/>
</dbReference>
<dbReference type="AlphaFoldDB" id="A0A061DB79"/>
<comment type="similarity">
    <text evidence="2">Belongs to the CRT-like transporter family.</text>
</comment>
<dbReference type="KEGG" id="bbig:BBBOND_0311350"/>
<accession>A0A061DB79</accession>
<dbReference type="InterPro" id="IPR013936">
    <property type="entry name" value="CRT-like"/>
</dbReference>
<dbReference type="GeneID" id="24565773"/>
<dbReference type="STRING" id="5866.A0A061DB79"/>
<dbReference type="PANTHER" id="PTHR31326">
    <property type="entry name" value="PROTEIN CLT2, CHLOROPLASTIC"/>
    <property type="match status" value="1"/>
</dbReference>
<protein>
    <submittedName>
        <fullName evidence="9">Putative chloroquine resistance transporter</fullName>
    </submittedName>
</protein>
<evidence type="ECO:0000256" key="3">
    <source>
        <dbReference type="ARBA" id="ARBA00022448"/>
    </source>
</evidence>
<keyword evidence="5 8" id="KW-1133">Transmembrane helix</keyword>
<dbReference type="Proteomes" id="UP000033188">
    <property type="component" value="Chromosome 3"/>
</dbReference>
<feature type="transmembrane region" description="Helical" evidence="8">
    <location>
        <begin position="66"/>
        <end position="84"/>
    </location>
</feature>
<evidence type="ECO:0000313" key="10">
    <source>
        <dbReference type="Proteomes" id="UP000033188"/>
    </source>
</evidence>
<comment type="subcellular location">
    <subcellularLocation>
        <location evidence="1">Membrane</location>
        <topology evidence="1">Multi-pass membrane protein</topology>
    </subcellularLocation>
</comment>
<feature type="transmembrane region" description="Helical" evidence="8">
    <location>
        <begin position="133"/>
        <end position="151"/>
    </location>
</feature>
<keyword evidence="10" id="KW-1185">Reference proteome</keyword>
<keyword evidence="3" id="KW-0813">Transport</keyword>
<keyword evidence="6 8" id="KW-0472">Membrane</keyword>
<dbReference type="VEuPathDB" id="PiroplasmaDB:BBBOND_0311350"/>
<feature type="transmembrane region" description="Helical" evidence="8">
    <location>
        <begin position="253"/>
        <end position="270"/>
    </location>
</feature>
<sequence length="419" mass="46245">MTDSSAVADEFGARPSDDGYDDYPRGAFLTDDLYGTSDDRLPELHIASAPRALMLTLADLIRRHKLLIACLVYVLMDIFTTVYYKRLMDHTGNYAIVTMEVLVIFFLGLFWSLYWACSYLFPAYMAHPFNYRQLIPMSLFDIVSTLLSTMGSVETSGIVLVMLSQVSIPLTIITCKLILGRVYHWYQYLGSLLIVLFVIIKELTVPMTTGSNNLVANMLYMASCLPDSIASALRSGVYMSESFHLLKYQVSAISLQFVLGFPLFAFTLAARRTQPDLGVLSGSLHDVGSGLACLFLGRNTIVDQCSSSGDITCDNCEGAFRVLLTYLLCNLIIRVAYVVIMMNATVTLVFLLGTLKLPLCSIAFSMKSLSGDSATAFEIIDVVCFVGIMASLGMYAMGRKMLDAPPECPYAQPMLPDTE</sequence>
<feature type="transmembrane region" description="Helical" evidence="8">
    <location>
        <begin position="158"/>
        <end position="179"/>
    </location>
</feature>